<dbReference type="SUPFAM" id="SSF52091">
    <property type="entry name" value="SpoIIaa-like"/>
    <property type="match status" value="1"/>
</dbReference>
<dbReference type="KEGG" id="sdyn:Mal52_08250"/>
<evidence type="ECO:0008006" key="3">
    <source>
        <dbReference type="Google" id="ProtNLM"/>
    </source>
</evidence>
<dbReference type="Proteomes" id="UP000319383">
    <property type="component" value="Chromosome"/>
</dbReference>
<dbReference type="EMBL" id="CP036276">
    <property type="protein sequence ID" value="QDU42369.1"/>
    <property type="molecule type" value="Genomic_DNA"/>
</dbReference>
<keyword evidence="2" id="KW-1185">Reference proteome</keyword>
<dbReference type="OrthoDB" id="214310at2"/>
<proteinExistence type="predicted"/>
<dbReference type="InterPro" id="IPR036513">
    <property type="entry name" value="STAS_dom_sf"/>
</dbReference>
<accession>A0A517ZIT0</accession>
<evidence type="ECO:0000313" key="1">
    <source>
        <dbReference type="EMBL" id="QDU42369.1"/>
    </source>
</evidence>
<evidence type="ECO:0000313" key="2">
    <source>
        <dbReference type="Proteomes" id="UP000319383"/>
    </source>
</evidence>
<protein>
    <recommendedName>
        <fullName evidence="3">STAS domain-containing protein</fullName>
    </recommendedName>
</protein>
<reference evidence="1 2" key="1">
    <citation type="submission" date="2019-02" db="EMBL/GenBank/DDBJ databases">
        <title>Deep-cultivation of Planctomycetes and their phenomic and genomic characterization uncovers novel biology.</title>
        <authorList>
            <person name="Wiegand S."/>
            <person name="Jogler M."/>
            <person name="Boedeker C."/>
            <person name="Pinto D."/>
            <person name="Vollmers J."/>
            <person name="Rivas-Marin E."/>
            <person name="Kohn T."/>
            <person name="Peeters S.H."/>
            <person name="Heuer A."/>
            <person name="Rast P."/>
            <person name="Oberbeckmann S."/>
            <person name="Bunk B."/>
            <person name="Jeske O."/>
            <person name="Meyerdierks A."/>
            <person name="Storesund J.E."/>
            <person name="Kallscheuer N."/>
            <person name="Luecker S."/>
            <person name="Lage O.M."/>
            <person name="Pohl T."/>
            <person name="Merkel B.J."/>
            <person name="Hornburger P."/>
            <person name="Mueller R.-W."/>
            <person name="Bruemmer F."/>
            <person name="Labrenz M."/>
            <person name="Spormann A.M."/>
            <person name="Op den Camp H."/>
            <person name="Overmann J."/>
            <person name="Amann R."/>
            <person name="Jetten M.S.M."/>
            <person name="Mascher T."/>
            <person name="Medema M.H."/>
            <person name="Devos D.P."/>
            <person name="Kaster A.-K."/>
            <person name="Ovreas L."/>
            <person name="Rohde M."/>
            <person name="Galperin M.Y."/>
            <person name="Jogler C."/>
        </authorList>
    </citation>
    <scope>NUCLEOTIDE SEQUENCE [LARGE SCALE GENOMIC DNA]</scope>
    <source>
        <strain evidence="1 2">Mal52</strain>
    </source>
</reference>
<name>A0A517ZIT0_9PLAN</name>
<dbReference type="AlphaFoldDB" id="A0A517ZIT0"/>
<dbReference type="RefSeq" id="WP_145374427.1">
    <property type="nucleotide sequence ID" value="NZ_CP036270.1"/>
</dbReference>
<sequence>MVSNKSLDTFPRDGYIVMDMGDMEIWDGADLALIREMFTRLVDGAKHQRVGIDMSSVKYIPSGFFGLLYDWYERGIGIRLYDAQAHVRDMMWFRQFFVDDGRGCYELTAVTCRDNAVEQEDECDTLQEVDILDLSDSNDQLEVAGLHS</sequence>
<gene>
    <name evidence="1" type="ORF">Mal52_08250</name>
</gene>
<organism evidence="1 2">
    <name type="scientific">Symmachiella dynata</name>
    <dbReference type="NCBI Taxonomy" id="2527995"/>
    <lineage>
        <taxon>Bacteria</taxon>
        <taxon>Pseudomonadati</taxon>
        <taxon>Planctomycetota</taxon>
        <taxon>Planctomycetia</taxon>
        <taxon>Planctomycetales</taxon>
        <taxon>Planctomycetaceae</taxon>
        <taxon>Symmachiella</taxon>
    </lineage>
</organism>